<gene>
    <name evidence="1" type="ORF">A2876_04635</name>
</gene>
<accession>A0A1F4YCY2</accession>
<evidence type="ECO:0000313" key="1">
    <source>
        <dbReference type="EMBL" id="OGC91819.1"/>
    </source>
</evidence>
<dbReference type="Proteomes" id="UP000178176">
    <property type="component" value="Unassembled WGS sequence"/>
</dbReference>
<organism evidence="1 2">
    <name type="scientific">Candidatus Amesbacteria bacterium RIFCSPHIGHO2_01_FULL_48_32b</name>
    <dbReference type="NCBI Taxonomy" id="1797253"/>
    <lineage>
        <taxon>Bacteria</taxon>
        <taxon>Candidatus Amesiibacteriota</taxon>
    </lineage>
</organism>
<reference evidence="1 2" key="1">
    <citation type="journal article" date="2016" name="Nat. Commun.">
        <title>Thousands of microbial genomes shed light on interconnected biogeochemical processes in an aquifer system.</title>
        <authorList>
            <person name="Anantharaman K."/>
            <person name="Brown C.T."/>
            <person name="Hug L.A."/>
            <person name="Sharon I."/>
            <person name="Castelle C.J."/>
            <person name="Probst A.J."/>
            <person name="Thomas B.C."/>
            <person name="Singh A."/>
            <person name="Wilkins M.J."/>
            <person name="Karaoz U."/>
            <person name="Brodie E.L."/>
            <person name="Williams K.H."/>
            <person name="Hubbard S.S."/>
            <person name="Banfield J.F."/>
        </authorList>
    </citation>
    <scope>NUCLEOTIDE SEQUENCE [LARGE SCALE GENOMIC DNA]</scope>
</reference>
<dbReference type="EMBL" id="MEXH01000028">
    <property type="protein sequence ID" value="OGC91819.1"/>
    <property type="molecule type" value="Genomic_DNA"/>
</dbReference>
<sequence length="102" mass="11116">MADDKLELIKKIIDVGGTFSFDEMIKFIPGDAGNNGKSVGGLLSSLSRLNLPDIGSVLIPIGPDKIGSRRLRWKLNPSLRSDGKLRSQLIQSISKILDERAL</sequence>
<name>A0A1F4YCY2_9BACT</name>
<evidence type="ECO:0000313" key="2">
    <source>
        <dbReference type="Proteomes" id="UP000178176"/>
    </source>
</evidence>
<dbReference type="AlphaFoldDB" id="A0A1F4YCY2"/>
<proteinExistence type="predicted"/>
<protein>
    <submittedName>
        <fullName evidence="1">Uncharacterized protein</fullName>
    </submittedName>
</protein>
<comment type="caution">
    <text evidence="1">The sequence shown here is derived from an EMBL/GenBank/DDBJ whole genome shotgun (WGS) entry which is preliminary data.</text>
</comment>